<gene>
    <name evidence="3" type="ORF">ATANTOWER_002669</name>
</gene>
<reference evidence="3 4" key="1">
    <citation type="submission" date="2021-07" db="EMBL/GenBank/DDBJ databases">
        <authorList>
            <person name="Palmer J.M."/>
        </authorList>
    </citation>
    <scope>NUCLEOTIDE SEQUENCE [LARGE SCALE GENOMIC DNA]</scope>
    <source>
        <strain evidence="3 4">AT_MEX2019</strain>
        <tissue evidence="3">Muscle</tissue>
    </source>
</reference>
<feature type="compositionally biased region" description="Acidic residues" evidence="1">
    <location>
        <begin position="629"/>
        <end position="647"/>
    </location>
</feature>
<evidence type="ECO:0008006" key="5">
    <source>
        <dbReference type="Google" id="ProtNLM"/>
    </source>
</evidence>
<feature type="compositionally biased region" description="Basic and acidic residues" evidence="1">
    <location>
        <begin position="704"/>
        <end position="730"/>
    </location>
</feature>
<feature type="compositionally biased region" description="Basic and acidic residues" evidence="1">
    <location>
        <begin position="521"/>
        <end position="534"/>
    </location>
</feature>
<evidence type="ECO:0000313" key="4">
    <source>
        <dbReference type="Proteomes" id="UP001345963"/>
    </source>
</evidence>
<proteinExistence type="predicted"/>
<sequence length="815" mass="90814">AKPPSVSAVGGSGRASQPSSLRLKGLELLRKVKVSVELLIALAALLSWMVVGVVMFDFVEYKAVPDVHQIITDPVQAVNDAVDEVSSLLNKFQECAPDLSNPSSAVSYAAEEVIEAKDAFVRYFSDDEGTFYPSYIDPVVIGRRAFHSTKDFMCGMIGSFRNTLCVLVDTVINAVLDIRKGTTDISFIDPVVLGRTFFNVINDAVGGIMGYIQDILCAILDTVLDISKGTADISYADPVVLGRNFFSITNDAVSGIAGYIQDILCAILDTILDFFKGTIDISFVDPVVIGRNIFHILNEFVSEITRYIQNVLCVILDVVLDTLKEIQEAVGFSPLTALKTTAEMIKEQVNIIISYLSTTLIGEQAIIPDVSVDPMKVVEDAVLEFTDKKELFLGYMSSMLGGDQGEPVTPPVVNVVTEKAEAVVSPSDINLVRKKGEFLPPLEKVAEMMHAVEDEATSAAVEAEAEEATGAAGEARVTKAEEDEVKHTEEMQRKLSLKEEIIDVEFEKDRTVEEEETVDEIPSKQDAEQLVHEEGQEEEEWKLKTGQEQEENEVKIEDILVEEDKETPKKEEELEDQEEEEEKHKIEAIVEDKLEKQEQEPKTKEALVEGEETEVKEEIKREGMAQDQEKEEESKADEELIDSEGEDDRTLYEGGEEGLEKQPSVQQLDLLLSNTPVNDSAGPESGEHEEEKVGISPASDYTEDYTKLKHDHDENNNNSETKKAKPELKRKTQIPFEKQKKAESKTPLKEHIDRYKTGGDGTRWMILERSTVEGEPGSFTGSLRRLETRMQPTEKIIREVLLRRESLDLLHMQTG</sequence>
<keyword evidence="2" id="KW-0472">Membrane</keyword>
<protein>
    <recommendedName>
        <fullName evidence="5">Triadin</fullName>
    </recommendedName>
</protein>
<accession>A0ABU7AM45</accession>
<feature type="compositionally biased region" description="Polar residues" evidence="1">
    <location>
        <begin position="663"/>
        <end position="678"/>
    </location>
</feature>
<evidence type="ECO:0000313" key="3">
    <source>
        <dbReference type="EMBL" id="MED6239157.1"/>
    </source>
</evidence>
<feature type="compositionally biased region" description="Basic and acidic residues" evidence="1">
    <location>
        <begin position="616"/>
        <end position="628"/>
    </location>
</feature>
<keyword evidence="4" id="KW-1185">Reference proteome</keyword>
<organism evidence="3 4">
    <name type="scientific">Ataeniobius toweri</name>
    <dbReference type="NCBI Taxonomy" id="208326"/>
    <lineage>
        <taxon>Eukaryota</taxon>
        <taxon>Metazoa</taxon>
        <taxon>Chordata</taxon>
        <taxon>Craniata</taxon>
        <taxon>Vertebrata</taxon>
        <taxon>Euteleostomi</taxon>
        <taxon>Actinopterygii</taxon>
        <taxon>Neopterygii</taxon>
        <taxon>Teleostei</taxon>
        <taxon>Neoteleostei</taxon>
        <taxon>Acanthomorphata</taxon>
        <taxon>Ovalentaria</taxon>
        <taxon>Atherinomorphae</taxon>
        <taxon>Cyprinodontiformes</taxon>
        <taxon>Goodeidae</taxon>
        <taxon>Ataeniobius</taxon>
    </lineage>
</organism>
<feature type="transmembrane region" description="Helical" evidence="2">
    <location>
        <begin position="38"/>
        <end position="59"/>
    </location>
</feature>
<feature type="non-terminal residue" evidence="3">
    <location>
        <position position="1"/>
    </location>
</feature>
<dbReference type="EMBL" id="JAHUTI010020943">
    <property type="protein sequence ID" value="MED6239157.1"/>
    <property type="molecule type" value="Genomic_DNA"/>
</dbReference>
<feature type="compositionally biased region" description="Basic and acidic residues" evidence="1">
    <location>
        <begin position="582"/>
        <end position="607"/>
    </location>
</feature>
<feature type="region of interest" description="Disordered" evidence="1">
    <location>
        <begin position="509"/>
        <end position="757"/>
    </location>
</feature>
<feature type="compositionally biased region" description="Basic and acidic residues" evidence="1">
    <location>
        <begin position="541"/>
        <end position="558"/>
    </location>
</feature>
<comment type="caution">
    <text evidence="3">The sequence shown here is derived from an EMBL/GenBank/DDBJ whole genome shotgun (WGS) entry which is preliminary data.</text>
</comment>
<evidence type="ECO:0000256" key="1">
    <source>
        <dbReference type="SAM" id="MobiDB-lite"/>
    </source>
</evidence>
<feature type="compositionally biased region" description="Basic and acidic residues" evidence="1">
    <location>
        <begin position="737"/>
        <end position="757"/>
    </location>
</feature>
<name>A0ABU7AM45_9TELE</name>
<dbReference type="Proteomes" id="UP001345963">
    <property type="component" value="Unassembled WGS sequence"/>
</dbReference>
<evidence type="ECO:0000256" key="2">
    <source>
        <dbReference type="SAM" id="Phobius"/>
    </source>
</evidence>
<keyword evidence="2" id="KW-0812">Transmembrane</keyword>
<keyword evidence="2" id="KW-1133">Transmembrane helix</keyword>